<organism evidence="1 2">
    <name type="scientific">Gigaspora margarita</name>
    <dbReference type="NCBI Taxonomy" id="4874"/>
    <lineage>
        <taxon>Eukaryota</taxon>
        <taxon>Fungi</taxon>
        <taxon>Fungi incertae sedis</taxon>
        <taxon>Mucoromycota</taxon>
        <taxon>Glomeromycotina</taxon>
        <taxon>Glomeromycetes</taxon>
        <taxon>Diversisporales</taxon>
        <taxon>Gigasporaceae</taxon>
        <taxon>Gigaspora</taxon>
    </lineage>
</organism>
<gene>
    <name evidence="1" type="ORF">GMARGA_LOCUS39685</name>
</gene>
<dbReference type="EMBL" id="CAJVQB010095996">
    <property type="protein sequence ID" value="CAG8849385.1"/>
    <property type="molecule type" value="Genomic_DNA"/>
</dbReference>
<sequence length="56" mass="6893">VIHVVLRNLYKILTEVYLYIEKYGRIVKTYDFPKNLRYNRDFNYNSDDETVGYFYG</sequence>
<proteinExistence type="predicted"/>
<name>A0ABN7X6P6_GIGMA</name>
<comment type="caution">
    <text evidence="1">The sequence shown here is derived from an EMBL/GenBank/DDBJ whole genome shotgun (WGS) entry which is preliminary data.</text>
</comment>
<accession>A0ABN7X6P6</accession>
<keyword evidence="2" id="KW-1185">Reference proteome</keyword>
<protein>
    <submittedName>
        <fullName evidence="1">12652_t:CDS:1</fullName>
    </submittedName>
</protein>
<evidence type="ECO:0000313" key="1">
    <source>
        <dbReference type="EMBL" id="CAG8849385.1"/>
    </source>
</evidence>
<dbReference type="Proteomes" id="UP000789901">
    <property type="component" value="Unassembled WGS sequence"/>
</dbReference>
<feature type="non-terminal residue" evidence="1">
    <location>
        <position position="1"/>
    </location>
</feature>
<reference evidence="1 2" key="1">
    <citation type="submission" date="2021-06" db="EMBL/GenBank/DDBJ databases">
        <authorList>
            <person name="Kallberg Y."/>
            <person name="Tangrot J."/>
            <person name="Rosling A."/>
        </authorList>
    </citation>
    <scope>NUCLEOTIDE SEQUENCE [LARGE SCALE GENOMIC DNA]</scope>
    <source>
        <strain evidence="1 2">120-4 pot B 10/14</strain>
    </source>
</reference>
<evidence type="ECO:0000313" key="2">
    <source>
        <dbReference type="Proteomes" id="UP000789901"/>
    </source>
</evidence>